<gene>
    <name evidence="1" type="ORF">ABN611_26920</name>
</gene>
<evidence type="ECO:0000313" key="1">
    <source>
        <dbReference type="EMBL" id="XBV22185.1"/>
    </source>
</evidence>
<proteinExistence type="predicted"/>
<protein>
    <submittedName>
        <fullName evidence="1">Uncharacterized protein</fullName>
    </submittedName>
</protein>
<name>A0AAU7T637_9ACTN</name>
<accession>A0AAU7T637</accession>
<sequence length="87" mass="9187">MGEHDGAVPGIAPEPERVGVARRLHVDGEVFEVWSGGGGTQYDWVSGPNAGYGFAVSPVAGSDEEHERNIRGFLSMVDPATGYIAED</sequence>
<dbReference type="AlphaFoldDB" id="A0AAU7T637"/>
<organism evidence="1">
    <name type="scientific">Kribbella sp. HUAS MG21</name>
    <dbReference type="NCBI Taxonomy" id="3160966"/>
    <lineage>
        <taxon>Bacteria</taxon>
        <taxon>Bacillati</taxon>
        <taxon>Actinomycetota</taxon>
        <taxon>Actinomycetes</taxon>
        <taxon>Propionibacteriales</taxon>
        <taxon>Kribbellaceae</taxon>
        <taxon>Kribbella</taxon>
    </lineage>
</organism>
<reference evidence="1" key="1">
    <citation type="submission" date="2024-06" db="EMBL/GenBank/DDBJ databases">
        <title>Kribbella sp. strain HUAS MG21 genome sequences.</title>
        <authorList>
            <person name="Mo P."/>
        </authorList>
    </citation>
    <scope>NUCLEOTIDE SEQUENCE</scope>
    <source>
        <strain evidence="1">HUAS MG21</strain>
    </source>
</reference>
<dbReference type="EMBL" id="CP158165">
    <property type="protein sequence ID" value="XBV22185.1"/>
    <property type="molecule type" value="Genomic_DNA"/>
</dbReference>
<dbReference type="RefSeq" id="WP_350275031.1">
    <property type="nucleotide sequence ID" value="NZ_CP158165.1"/>
</dbReference>